<organism evidence="2">
    <name type="scientific">marine metagenome</name>
    <dbReference type="NCBI Taxonomy" id="408172"/>
    <lineage>
        <taxon>unclassified sequences</taxon>
        <taxon>metagenomes</taxon>
        <taxon>ecological metagenomes</taxon>
    </lineage>
</organism>
<accession>A0A382FW51</accession>
<sequence>MPGMFRKIPKMLFSKDGPLFLRFPGVLKTIPFLLKYLSYAKTDKVEYISKHLASLLSDSIGEHKKLAEGTKATKWIERSPFLFIYKNKGDFIKDSFTWDLRKKHGFNLIDIEKNELNNLLPGLSNEYQFAIKINDQGYISNSQNYLDDLISGFKELGGEIIEDEVVDIVSKENQVEIKTKNTNLNADNVLVSSGIYSESFSKKFGIQVPMQSERGYHLELFETNIRIKYPIMN</sequence>
<proteinExistence type="predicted"/>
<name>A0A382FW51_9ZZZZ</name>
<dbReference type="Gene3D" id="3.30.9.10">
    <property type="entry name" value="D-Amino Acid Oxidase, subunit A, domain 2"/>
    <property type="match status" value="1"/>
</dbReference>
<feature type="domain" description="FAD dependent oxidoreductase" evidence="1">
    <location>
        <begin position="50"/>
        <end position="221"/>
    </location>
</feature>
<dbReference type="AlphaFoldDB" id="A0A382FW51"/>
<dbReference type="InterPro" id="IPR036188">
    <property type="entry name" value="FAD/NAD-bd_sf"/>
</dbReference>
<dbReference type="Pfam" id="PF01266">
    <property type="entry name" value="DAO"/>
    <property type="match status" value="1"/>
</dbReference>
<protein>
    <recommendedName>
        <fullName evidence="1">FAD dependent oxidoreductase domain-containing protein</fullName>
    </recommendedName>
</protein>
<evidence type="ECO:0000313" key="2">
    <source>
        <dbReference type="EMBL" id="SVB66171.1"/>
    </source>
</evidence>
<evidence type="ECO:0000259" key="1">
    <source>
        <dbReference type="Pfam" id="PF01266"/>
    </source>
</evidence>
<dbReference type="SUPFAM" id="SSF51905">
    <property type="entry name" value="FAD/NAD(P)-binding domain"/>
    <property type="match status" value="1"/>
</dbReference>
<reference evidence="2" key="1">
    <citation type="submission" date="2018-05" db="EMBL/GenBank/DDBJ databases">
        <authorList>
            <person name="Lanie J.A."/>
            <person name="Ng W.-L."/>
            <person name="Kazmierczak K.M."/>
            <person name="Andrzejewski T.M."/>
            <person name="Davidsen T.M."/>
            <person name="Wayne K.J."/>
            <person name="Tettelin H."/>
            <person name="Glass J.I."/>
            <person name="Rusch D."/>
            <person name="Podicherti R."/>
            <person name="Tsui H.-C.T."/>
            <person name="Winkler M.E."/>
        </authorList>
    </citation>
    <scope>NUCLEOTIDE SEQUENCE</scope>
</reference>
<dbReference type="EMBL" id="UINC01051704">
    <property type="protein sequence ID" value="SVB66171.1"/>
    <property type="molecule type" value="Genomic_DNA"/>
</dbReference>
<dbReference type="InterPro" id="IPR006076">
    <property type="entry name" value="FAD-dep_OxRdtase"/>
</dbReference>
<dbReference type="Gene3D" id="3.50.50.60">
    <property type="entry name" value="FAD/NAD(P)-binding domain"/>
    <property type="match status" value="1"/>
</dbReference>
<feature type="non-terminal residue" evidence="2">
    <location>
        <position position="233"/>
    </location>
</feature>
<gene>
    <name evidence="2" type="ORF">METZ01_LOCUS219025</name>
</gene>